<dbReference type="AlphaFoldDB" id="A0A6M4HDS8"/>
<evidence type="ECO:0000256" key="2">
    <source>
        <dbReference type="SAM" id="Coils"/>
    </source>
</evidence>
<dbReference type="RefSeq" id="WP_171164953.1">
    <property type="nucleotide sequence ID" value="NZ_CP053073.1"/>
</dbReference>
<dbReference type="Pfam" id="PF07228">
    <property type="entry name" value="SpoIIE"/>
    <property type="match status" value="1"/>
</dbReference>
<keyword evidence="2" id="KW-0175">Coiled coil</keyword>
<keyword evidence="3" id="KW-1133">Transmembrane helix</keyword>
<protein>
    <recommendedName>
        <fullName evidence="8">Serine phosphatase RsbU, regulator of sigma subunit</fullName>
    </recommendedName>
</protein>
<dbReference type="InterPro" id="IPR001932">
    <property type="entry name" value="PPM-type_phosphatase-like_dom"/>
</dbReference>
<evidence type="ECO:0000313" key="7">
    <source>
        <dbReference type="Proteomes" id="UP000503096"/>
    </source>
</evidence>
<dbReference type="Pfam" id="PF05226">
    <property type="entry name" value="CHASE2"/>
    <property type="match status" value="1"/>
</dbReference>
<dbReference type="Gene3D" id="3.60.40.10">
    <property type="entry name" value="PPM-type phosphatase domain"/>
    <property type="match status" value="1"/>
</dbReference>
<feature type="domain" description="CHASE2" evidence="5">
    <location>
        <begin position="17"/>
        <end position="347"/>
    </location>
</feature>
<keyword evidence="3" id="KW-0812">Transmembrane</keyword>
<feature type="coiled-coil region" evidence="2">
    <location>
        <begin position="404"/>
        <end position="431"/>
    </location>
</feature>
<gene>
    <name evidence="6" type="ORF">DSM104440_03488</name>
</gene>
<dbReference type="PANTHER" id="PTHR43156">
    <property type="entry name" value="STAGE II SPORULATION PROTEIN E-RELATED"/>
    <property type="match status" value="1"/>
</dbReference>
<dbReference type="InParanoid" id="A0A6M4HDS8"/>
<dbReference type="InterPro" id="IPR007890">
    <property type="entry name" value="CHASE2"/>
</dbReference>
<feature type="transmembrane region" description="Helical" evidence="3">
    <location>
        <begin position="386"/>
        <end position="405"/>
    </location>
</feature>
<evidence type="ECO:0008006" key="8">
    <source>
        <dbReference type="Google" id="ProtNLM"/>
    </source>
</evidence>
<evidence type="ECO:0000259" key="5">
    <source>
        <dbReference type="SMART" id="SM01080"/>
    </source>
</evidence>
<evidence type="ECO:0000256" key="1">
    <source>
        <dbReference type="ARBA" id="ARBA00022801"/>
    </source>
</evidence>
<dbReference type="Proteomes" id="UP000503096">
    <property type="component" value="Chromosome"/>
</dbReference>
<dbReference type="EMBL" id="CP053073">
    <property type="protein sequence ID" value="QJR16653.1"/>
    <property type="molecule type" value="Genomic_DNA"/>
</dbReference>
<sequence>MLLAALSFLLVSSPEPIERFHAGVFDAYQRLFPLERTAEPVVIVAIDEHSLREFGQWPWPRTRVAELIRRIGEGKPGAIGFDLFFPEPDRFSPGNIASTPGMPGDAAKVLMSLPTNDSVLSEAIASQPVLLGISAERELDPRFPAPPPSQPLRTFAQRELPIDRYAGHIGNLPVLGSAAKGYGLINSGSASAIVRRAPLIARVGEGTFGSLGLETLRQALGEKLTVREAPHGMISIEFGEVKTLAQDDGTAWIRFGPHDGTRFVTAYDVMLNRLKPGTFEGKAVLVGVTGLGLLDFKTTPLGELVPGVEVHAQVAENLAAGVYLQRWERAARIEGAFLLALGLLFIVVVPRLRAQRGLALVVGSVGGTLVAGLVAFAWGGLLFDPVLPAFGAVAVFGMVLVGTLAQSERQRRVLREQAARLAGELDAARRIQMGLLPDPAEIFADERRIEMAALLEPARTVGGDFYDCFMVGADRVVFVVADVSGKGLPAALFMASVKSHLKSAALRGGEAGVMLTRAQEEISRENPEQLFVTAFLGSLDLETGMLECANAGHEPPYARTPNGTPERLVPDGGPPLCVIEGYVFPTWKRRLMPGEWMCVVTDGATESQNPRGEFFGTERLKVSLGWMPEDVTPDFLVRKVRDDVHRFAEDAEQADDLTLLALKWNGGTV</sequence>
<dbReference type="SMART" id="SM00331">
    <property type="entry name" value="PP2C_SIG"/>
    <property type="match status" value="1"/>
</dbReference>
<proteinExistence type="predicted"/>
<feature type="transmembrane region" description="Helical" evidence="3">
    <location>
        <begin position="335"/>
        <end position="352"/>
    </location>
</feature>
<evidence type="ECO:0000256" key="3">
    <source>
        <dbReference type="SAM" id="Phobius"/>
    </source>
</evidence>
<dbReference type="InterPro" id="IPR052016">
    <property type="entry name" value="Bact_Sigma-Reg"/>
</dbReference>
<keyword evidence="1" id="KW-0378">Hydrolase</keyword>
<accession>A0A6M4HDS8</accession>
<keyword evidence="3" id="KW-0472">Membrane</keyword>
<evidence type="ECO:0000313" key="6">
    <source>
        <dbReference type="EMBL" id="QJR16653.1"/>
    </source>
</evidence>
<keyword evidence="7" id="KW-1185">Reference proteome</keyword>
<feature type="transmembrane region" description="Helical" evidence="3">
    <location>
        <begin position="359"/>
        <end position="380"/>
    </location>
</feature>
<dbReference type="InterPro" id="IPR036457">
    <property type="entry name" value="PPM-type-like_dom_sf"/>
</dbReference>
<dbReference type="PANTHER" id="PTHR43156:SF2">
    <property type="entry name" value="STAGE II SPORULATION PROTEIN E"/>
    <property type="match status" value="1"/>
</dbReference>
<dbReference type="SUPFAM" id="SSF82866">
    <property type="entry name" value="Multidrug efflux transporter AcrB transmembrane domain"/>
    <property type="match status" value="1"/>
</dbReference>
<reference evidence="6 7" key="1">
    <citation type="submission" date="2020-04" db="EMBL/GenBank/DDBJ databases">
        <title>Usitatibacter rugosus gen. nov., sp. nov. and Usitatibacter palustris sp. nov., novel members of Usitatibacteraceae fam. nov. within the order Nitrosomonadales isolated from soil.</title>
        <authorList>
            <person name="Huber K.J."/>
            <person name="Neumann-Schaal M."/>
            <person name="Geppert A."/>
            <person name="Luckner M."/>
            <person name="Wanner G."/>
            <person name="Overmann J."/>
        </authorList>
    </citation>
    <scope>NUCLEOTIDE SEQUENCE [LARGE SCALE GENOMIC DNA]</scope>
    <source>
        <strain evidence="6 7">Swamp67</strain>
    </source>
</reference>
<feature type="domain" description="PPM-type phosphatase" evidence="4">
    <location>
        <begin position="446"/>
        <end position="664"/>
    </location>
</feature>
<name>A0A6M4HDS8_9PROT</name>
<organism evidence="6 7">
    <name type="scientific">Usitatibacter palustris</name>
    <dbReference type="NCBI Taxonomy" id="2732487"/>
    <lineage>
        <taxon>Bacteria</taxon>
        <taxon>Pseudomonadati</taxon>
        <taxon>Pseudomonadota</taxon>
        <taxon>Betaproteobacteria</taxon>
        <taxon>Nitrosomonadales</taxon>
        <taxon>Usitatibacteraceae</taxon>
        <taxon>Usitatibacter</taxon>
    </lineage>
</organism>
<dbReference type="GO" id="GO:0016791">
    <property type="term" value="F:phosphatase activity"/>
    <property type="evidence" value="ECO:0007669"/>
    <property type="project" value="TreeGrafter"/>
</dbReference>
<dbReference type="SMART" id="SM01080">
    <property type="entry name" value="CHASE2"/>
    <property type="match status" value="1"/>
</dbReference>
<evidence type="ECO:0000259" key="4">
    <source>
        <dbReference type="SMART" id="SM00331"/>
    </source>
</evidence>
<dbReference type="KEGG" id="upl:DSM104440_03488"/>